<dbReference type="GeneID" id="34520718"/>
<evidence type="ECO:0000256" key="1">
    <source>
        <dbReference type="SAM" id="MobiDB-lite"/>
    </source>
</evidence>
<gene>
    <name evidence="3" type="ORF">KUCA_T00003313001</name>
</gene>
<name>W6MWF1_9ASCO</name>
<dbReference type="Proteomes" id="UP000019384">
    <property type="component" value="Unassembled WGS sequence"/>
</dbReference>
<reference evidence="3" key="1">
    <citation type="submission" date="2013-12" db="EMBL/GenBank/DDBJ databases">
        <authorList>
            <person name="Genoscope - CEA"/>
        </authorList>
    </citation>
    <scope>NUCLEOTIDE SEQUENCE</scope>
    <source>
        <strain evidence="3">CBS 1993</strain>
    </source>
</reference>
<feature type="chain" id="PRO_5004880852" evidence="2">
    <location>
        <begin position="18"/>
        <end position="175"/>
    </location>
</feature>
<feature type="compositionally biased region" description="Low complexity" evidence="1">
    <location>
        <begin position="140"/>
        <end position="151"/>
    </location>
</feature>
<keyword evidence="2" id="KW-0732">Signal</keyword>
<dbReference type="AlphaFoldDB" id="W6MWF1"/>
<dbReference type="HOGENOM" id="CLU_1532800_0_0_1"/>
<dbReference type="EMBL" id="HG793128">
    <property type="protein sequence ID" value="CDK27335.1"/>
    <property type="molecule type" value="Genomic_DNA"/>
</dbReference>
<organism evidence="3 4">
    <name type="scientific">Kuraishia capsulata CBS 1993</name>
    <dbReference type="NCBI Taxonomy" id="1382522"/>
    <lineage>
        <taxon>Eukaryota</taxon>
        <taxon>Fungi</taxon>
        <taxon>Dikarya</taxon>
        <taxon>Ascomycota</taxon>
        <taxon>Saccharomycotina</taxon>
        <taxon>Pichiomycetes</taxon>
        <taxon>Pichiales</taxon>
        <taxon>Pichiaceae</taxon>
        <taxon>Kuraishia</taxon>
    </lineage>
</organism>
<evidence type="ECO:0000313" key="3">
    <source>
        <dbReference type="EMBL" id="CDK27335.1"/>
    </source>
</evidence>
<feature type="region of interest" description="Disordered" evidence="1">
    <location>
        <begin position="138"/>
        <end position="159"/>
    </location>
</feature>
<evidence type="ECO:0000313" key="4">
    <source>
        <dbReference type="Proteomes" id="UP000019384"/>
    </source>
</evidence>
<proteinExistence type="predicted"/>
<dbReference type="RefSeq" id="XP_022459330.1">
    <property type="nucleotide sequence ID" value="XM_022601715.1"/>
</dbReference>
<sequence length="175" mass="19750">MHTKLCLLALFILPTSAVFRDRPATFDEIDPFVQCIANLPIPYNYTITRFGGLEIMPGIYGLDDTSLNSDLNRCIWKLSCISMGFSCPRANSRLATRSHLITMVSGHDMIRDGLRAQNDEPPYEMGISYEVWQRDDSESESSNSSVYSDSDGTVNSDTAPWNQLYPVNPAYWSYN</sequence>
<reference evidence="3" key="2">
    <citation type="submission" date="2014-02" db="EMBL/GenBank/DDBJ databases">
        <title>Complete DNA sequence of /Kuraishia capsulata/ illustrates novel genomic features among budding yeasts (/Saccharomycotina/).</title>
        <authorList>
            <person name="Morales L."/>
            <person name="Noel B."/>
            <person name="Porcel B."/>
            <person name="Marcet-Houben M."/>
            <person name="Hullo M-F."/>
            <person name="Sacerdot C."/>
            <person name="Tekaia F."/>
            <person name="Leh-Louis V."/>
            <person name="Despons L."/>
            <person name="Khanna V."/>
            <person name="Aury J-M."/>
            <person name="Barbe V."/>
            <person name="Couloux A."/>
            <person name="Labadie K."/>
            <person name="Pelletier E."/>
            <person name="Souciet J-L."/>
            <person name="Boekhout T."/>
            <person name="Gabaldon T."/>
            <person name="Wincker P."/>
            <person name="Dujon B."/>
        </authorList>
    </citation>
    <scope>NUCLEOTIDE SEQUENCE</scope>
    <source>
        <strain evidence="3">CBS 1993</strain>
    </source>
</reference>
<accession>W6MWF1</accession>
<evidence type="ECO:0000256" key="2">
    <source>
        <dbReference type="SAM" id="SignalP"/>
    </source>
</evidence>
<feature type="signal peptide" evidence="2">
    <location>
        <begin position="1"/>
        <end position="17"/>
    </location>
</feature>
<keyword evidence="4" id="KW-1185">Reference proteome</keyword>
<protein>
    <submittedName>
        <fullName evidence="3">Uncharacterized protein</fullName>
    </submittedName>
</protein>